<dbReference type="CDD" id="cd00338">
    <property type="entry name" value="Ser_Recombinase"/>
    <property type="match status" value="1"/>
</dbReference>
<gene>
    <name evidence="4" type="ORF">H9742_08610</name>
</gene>
<dbReference type="EMBL" id="DXGH01000045">
    <property type="protein sequence ID" value="HIW81564.1"/>
    <property type="molecule type" value="Genomic_DNA"/>
</dbReference>
<dbReference type="Pfam" id="PF00239">
    <property type="entry name" value="Resolvase"/>
    <property type="match status" value="1"/>
</dbReference>
<evidence type="ECO:0000313" key="4">
    <source>
        <dbReference type="EMBL" id="HIW81564.1"/>
    </source>
</evidence>
<reference evidence="4" key="1">
    <citation type="journal article" date="2021" name="PeerJ">
        <title>Extensive microbial diversity within the chicken gut microbiome revealed by metagenomics and culture.</title>
        <authorList>
            <person name="Gilroy R."/>
            <person name="Ravi A."/>
            <person name="Getino M."/>
            <person name="Pursley I."/>
            <person name="Horton D.L."/>
            <person name="Alikhan N.F."/>
            <person name="Baker D."/>
            <person name="Gharbi K."/>
            <person name="Hall N."/>
            <person name="Watson M."/>
            <person name="Adriaenssens E.M."/>
            <person name="Foster-Nyarko E."/>
            <person name="Jarju S."/>
            <person name="Secka A."/>
            <person name="Antonio M."/>
            <person name="Oren A."/>
            <person name="Chaudhuri R.R."/>
            <person name="La Ragione R."/>
            <person name="Hildebrand F."/>
            <person name="Pallen M.J."/>
        </authorList>
    </citation>
    <scope>NUCLEOTIDE SEQUENCE</scope>
    <source>
        <strain evidence="4">CHK195-6426</strain>
    </source>
</reference>
<comment type="caution">
    <text evidence="4">The sequence shown here is derived from an EMBL/GenBank/DDBJ whole genome shotgun (WGS) entry which is preliminary data.</text>
</comment>
<organism evidence="4 5">
    <name type="scientific">Candidatus Acetatifactor stercoripullorum</name>
    <dbReference type="NCBI Taxonomy" id="2838414"/>
    <lineage>
        <taxon>Bacteria</taxon>
        <taxon>Bacillati</taxon>
        <taxon>Bacillota</taxon>
        <taxon>Clostridia</taxon>
        <taxon>Lachnospirales</taxon>
        <taxon>Lachnospiraceae</taxon>
        <taxon>Acetatifactor</taxon>
    </lineage>
</organism>
<dbReference type="PANTHER" id="PTHR30461">
    <property type="entry name" value="DNA-INVERTASE FROM LAMBDOID PROPHAGE"/>
    <property type="match status" value="1"/>
</dbReference>
<evidence type="ECO:0000313" key="5">
    <source>
        <dbReference type="Proteomes" id="UP000824265"/>
    </source>
</evidence>
<dbReference type="Proteomes" id="UP000824265">
    <property type="component" value="Unassembled WGS sequence"/>
</dbReference>
<dbReference type="InterPro" id="IPR038109">
    <property type="entry name" value="DNA_bind_recomb_sf"/>
</dbReference>
<dbReference type="PANTHER" id="PTHR30461:SF23">
    <property type="entry name" value="DNA RECOMBINASE-RELATED"/>
    <property type="match status" value="1"/>
</dbReference>
<reference evidence="4" key="2">
    <citation type="submission" date="2021-04" db="EMBL/GenBank/DDBJ databases">
        <authorList>
            <person name="Gilroy R."/>
        </authorList>
    </citation>
    <scope>NUCLEOTIDE SEQUENCE</scope>
    <source>
        <strain evidence="4">CHK195-6426</strain>
    </source>
</reference>
<dbReference type="Pfam" id="PF07508">
    <property type="entry name" value="Recombinase"/>
    <property type="match status" value="1"/>
</dbReference>
<dbReference type="SUPFAM" id="SSF53041">
    <property type="entry name" value="Resolvase-like"/>
    <property type="match status" value="1"/>
</dbReference>
<name>A0A9D1R617_9FIRM</name>
<dbReference type="PROSITE" id="PS51736">
    <property type="entry name" value="RECOMBINASES_3"/>
    <property type="match status" value="1"/>
</dbReference>
<dbReference type="InterPro" id="IPR011109">
    <property type="entry name" value="DNA_bind_recombinase_dom"/>
</dbReference>
<dbReference type="Gene3D" id="3.40.50.1390">
    <property type="entry name" value="Resolvase, N-terminal catalytic domain"/>
    <property type="match status" value="1"/>
</dbReference>
<dbReference type="Gene3D" id="3.90.1750.20">
    <property type="entry name" value="Putative Large Serine Recombinase, Chain B, Domain 2"/>
    <property type="match status" value="1"/>
</dbReference>
<protein>
    <submittedName>
        <fullName evidence="4">Recombinase family protein</fullName>
    </submittedName>
</protein>
<dbReference type="PROSITE" id="PS51737">
    <property type="entry name" value="RECOMBINASE_DNA_BIND"/>
    <property type="match status" value="1"/>
</dbReference>
<evidence type="ECO:0000256" key="1">
    <source>
        <dbReference type="SAM" id="Coils"/>
    </source>
</evidence>
<dbReference type="InterPro" id="IPR036162">
    <property type="entry name" value="Resolvase-like_N_sf"/>
</dbReference>
<evidence type="ECO:0000259" key="3">
    <source>
        <dbReference type="PROSITE" id="PS51737"/>
    </source>
</evidence>
<dbReference type="InterPro" id="IPR006119">
    <property type="entry name" value="Resolv_N"/>
</dbReference>
<proteinExistence type="predicted"/>
<feature type="domain" description="Resolvase/invertase-type recombinase catalytic" evidence="2">
    <location>
        <begin position="11"/>
        <end position="159"/>
    </location>
</feature>
<dbReference type="SMART" id="SM00857">
    <property type="entry name" value="Resolvase"/>
    <property type="match status" value="1"/>
</dbReference>
<dbReference type="GO" id="GO:0000150">
    <property type="term" value="F:DNA strand exchange activity"/>
    <property type="evidence" value="ECO:0007669"/>
    <property type="project" value="InterPro"/>
</dbReference>
<keyword evidence="1" id="KW-0175">Coiled coil</keyword>
<dbReference type="GO" id="GO:0003677">
    <property type="term" value="F:DNA binding"/>
    <property type="evidence" value="ECO:0007669"/>
    <property type="project" value="InterPro"/>
</dbReference>
<feature type="domain" description="Recombinase" evidence="3">
    <location>
        <begin position="167"/>
        <end position="304"/>
    </location>
</feature>
<accession>A0A9D1R617</accession>
<dbReference type="AlphaFoldDB" id="A0A9D1R617"/>
<feature type="coiled-coil region" evidence="1">
    <location>
        <begin position="428"/>
        <end position="500"/>
    </location>
</feature>
<sequence length="577" mass="67295">MDMDIKERPRRVCFYGRVSTEHEAQTNALENQMEWYQELLKKNENWTLEGTYIDKGITGTMAKKRPNFIRMINDASKGGFDLIVTREVCRFARNTVDTLEYTRKLKKWGVEVFFVNDNIWTFDNDGELRLSIMAALAQEESRKVSERVIAGQQISRKKGVLYGNGNILGYKLVRHIDEDGKWNPAENTYEIVPEQAETVKLIYDLFCNGMGYTKICKELERRRRKNGVGEISWCASKIGRILHNKTYAGYKGYGKSYTTDYLDHSRTQNLEKDTYQYIKGDWEAIVSEEQWNRVQKMCEKKVKTVGNRTMGKKETDNVWLNKLRCSCDAHSKYRKNKWRTNKKTGEIVFGYQCYSQVNKGSYKFRKANGLPTEGYCSIPMVGEWKLEFMAKVLLQALWVDRRGAVREAVEMIKACYTEDNSSVDKLAEASVRAEIQKYEKRLENLLEMRIDGEIGKEEYIRLKRETEEKLAESNMQLLNFRKDDEKIESLEMKLHKMEAAMEQYIDFSQKTIPREILDKLLVQVIPYEGGKFQWIFNLLGDDNTFMCGVDGRKNTPIFSSFSKDLPVFQTCTGGDRK</sequence>
<evidence type="ECO:0000259" key="2">
    <source>
        <dbReference type="PROSITE" id="PS51736"/>
    </source>
</evidence>
<dbReference type="InterPro" id="IPR050639">
    <property type="entry name" value="SSR_resolvase"/>
</dbReference>